<dbReference type="AlphaFoldDB" id="A0AAF0TUM0"/>
<organism evidence="1 2">
    <name type="scientific">Solanum verrucosum</name>
    <dbReference type="NCBI Taxonomy" id="315347"/>
    <lineage>
        <taxon>Eukaryota</taxon>
        <taxon>Viridiplantae</taxon>
        <taxon>Streptophyta</taxon>
        <taxon>Embryophyta</taxon>
        <taxon>Tracheophyta</taxon>
        <taxon>Spermatophyta</taxon>
        <taxon>Magnoliopsida</taxon>
        <taxon>eudicotyledons</taxon>
        <taxon>Gunneridae</taxon>
        <taxon>Pentapetalae</taxon>
        <taxon>asterids</taxon>
        <taxon>lamiids</taxon>
        <taxon>Solanales</taxon>
        <taxon>Solanaceae</taxon>
        <taxon>Solanoideae</taxon>
        <taxon>Solaneae</taxon>
        <taxon>Solanum</taxon>
    </lineage>
</organism>
<dbReference type="EMBL" id="CP133615">
    <property type="protein sequence ID" value="WMV26800.1"/>
    <property type="molecule type" value="Genomic_DNA"/>
</dbReference>
<protein>
    <submittedName>
        <fullName evidence="1">Uncharacterized protein</fullName>
    </submittedName>
</protein>
<evidence type="ECO:0000313" key="1">
    <source>
        <dbReference type="EMBL" id="WMV26800.1"/>
    </source>
</evidence>
<reference evidence="1" key="1">
    <citation type="submission" date="2023-08" db="EMBL/GenBank/DDBJ databases">
        <title>A de novo genome assembly of Solanum verrucosum Schlechtendal, a Mexican diploid species geographically isolated from the other diploid A-genome species in potato relatives.</title>
        <authorList>
            <person name="Hosaka K."/>
        </authorList>
    </citation>
    <scope>NUCLEOTIDE SEQUENCE</scope>
    <source>
        <tissue evidence="1">Young leaves</tissue>
    </source>
</reference>
<dbReference type="Proteomes" id="UP001234989">
    <property type="component" value="Chromosome 4"/>
</dbReference>
<accession>A0AAF0TUM0</accession>
<keyword evidence="2" id="KW-1185">Reference proteome</keyword>
<name>A0AAF0TUM0_SOLVR</name>
<feature type="non-terminal residue" evidence="1">
    <location>
        <position position="1"/>
    </location>
</feature>
<evidence type="ECO:0000313" key="2">
    <source>
        <dbReference type="Proteomes" id="UP001234989"/>
    </source>
</evidence>
<gene>
    <name evidence="1" type="ORF">MTR67_020185</name>
</gene>
<sequence length="72" mass="7998">SYTLFTLKIGDFALSHIVSQTIFNLQQCHIDILSIFGIFGFLYKPSSFTVQGDDFCDLRAPLKGLGILSLIV</sequence>
<proteinExistence type="predicted"/>